<evidence type="ECO:0000256" key="4">
    <source>
        <dbReference type="ARBA" id="ARBA00023136"/>
    </source>
</evidence>
<dbReference type="GO" id="GO:0005886">
    <property type="term" value="C:plasma membrane"/>
    <property type="evidence" value="ECO:0007669"/>
    <property type="project" value="TreeGrafter"/>
</dbReference>
<dbReference type="OrthoDB" id="10021397at2759"/>
<dbReference type="InterPro" id="IPR011701">
    <property type="entry name" value="MFS"/>
</dbReference>
<feature type="transmembrane region" description="Helical" evidence="5">
    <location>
        <begin position="445"/>
        <end position="466"/>
    </location>
</feature>
<keyword evidence="2 5" id="KW-0812">Transmembrane</keyword>
<evidence type="ECO:0000259" key="6">
    <source>
        <dbReference type="PROSITE" id="PS50850"/>
    </source>
</evidence>
<evidence type="ECO:0000313" key="7">
    <source>
        <dbReference type="EMBL" id="RAO67387.1"/>
    </source>
</evidence>
<feature type="transmembrane region" description="Helical" evidence="5">
    <location>
        <begin position="50"/>
        <end position="69"/>
    </location>
</feature>
<dbReference type="FunFam" id="1.20.1720.10:FF:000012">
    <property type="entry name" value="MFS toxin efflux pump (AflT)"/>
    <property type="match status" value="1"/>
</dbReference>
<feature type="transmembrane region" description="Helical" evidence="5">
    <location>
        <begin position="211"/>
        <end position="231"/>
    </location>
</feature>
<comment type="caution">
    <text evidence="7">The sequence shown here is derived from an EMBL/GenBank/DDBJ whole genome shotgun (WGS) entry which is preliminary data.</text>
</comment>
<dbReference type="Gene3D" id="1.20.1250.20">
    <property type="entry name" value="MFS general substrate transporter like domains"/>
    <property type="match status" value="2"/>
</dbReference>
<feature type="transmembrane region" description="Helical" evidence="5">
    <location>
        <begin position="179"/>
        <end position="199"/>
    </location>
</feature>
<proteinExistence type="predicted"/>
<evidence type="ECO:0000313" key="8">
    <source>
        <dbReference type="Proteomes" id="UP000249363"/>
    </source>
</evidence>
<keyword evidence="8" id="KW-1185">Reference proteome</keyword>
<dbReference type="InterPro" id="IPR036259">
    <property type="entry name" value="MFS_trans_sf"/>
</dbReference>
<comment type="subcellular location">
    <subcellularLocation>
        <location evidence="1">Membrane</location>
        <topology evidence="1">Multi-pass membrane protein</topology>
    </subcellularLocation>
</comment>
<accession>A0A364KV06</accession>
<dbReference type="FunFam" id="1.20.1250.20:FF:000196">
    <property type="entry name" value="MFS toxin efflux pump (AflT)"/>
    <property type="match status" value="1"/>
</dbReference>
<dbReference type="CDD" id="cd17502">
    <property type="entry name" value="MFS_Azr1_MDR_like"/>
    <property type="match status" value="1"/>
</dbReference>
<reference evidence="7 8" key="1">
    <citation type="journal article" date="2017" name="Biotechnol. Biofuels">
        <title>Differential beta-glucosidase expression as a function of carbon source availability in Talaromyces amestolkiae: a genomic and proteomic approach.</title>
        <authorList>
            <person name="de Eugenio L.I."/>
            <person name="Mendez-Liter J.A."/>
            <person name="Nieto-Dominguez M."/>
            <person name="Alonso L."/>
            <person name="Gil-Munoz J."/>
            <person name="Barriuso J."/>
            <person name="Prieto A."/>
            <person name="Martinez M.J."/>
        </authorList>
    </citation>
    <scope>NUCLEOTIDE SEQUENCE [LARGE SCALE GENOMIC DNA]</scope>
    <source>
        <strain evidence="7 8">CIB</strain>
    </source>
</reference>
<feature type="transmembrane region" description="Helical" evidence="5">
    <location>
        <begin position="526"/>
        <end position="544"/>
    </location>
</feature>
<feature type="transmembrane region" description="Helical" evidence="5">
    <location>
        <begin position="320"/>
        <end position="340"/>
    </location>
</feature>
<evidence type="ECO:0000256" key="1">
    <source>
        <dbReference type="ARBA" id="ARBA00004141"/>
    </source>
</evidence>
<keyword evidence="3 5" id="KW-1133">Transmembrane helix</keyword>
<dbReference type="Pfam" id="PF07690">
    <property type="entry name" value="MFS_1"/>
    <property type="match status" value="1"/>
</dbReference>
<feature type="transmembrane region" description="Helical" evidence="5">
    <location>
        <begin position="360"/>
        <end position="380"/>
    </location>
</feature>
<organism evidence="7 8">
    <name type="scientific">Talaromyces amestolkiae</name>
    <dbReference type="NCBI Taxonomy" id="1196081"/>
    <lineage>
        <taxon>Eukaryota</taxon>
        <taxon>Fungi</taxon>
        <taxon>Dikarya</taxon>
        <taxon>Ascomycota</taxon>
        <taxon>Pezizomycotina</taxon>
        <taxon>Eurotiomycetes</taxon>
        <taxon>Eurotiomycetidae</taxon>
        <taxon>Eurotiales</taxon>
        <taxon>Trichocomaceae</taxon>
        <taxon>Talaromyces</taxon>
        <taxon>Talaromyces sect. Talaromyces</taxon>
    </lineage>
</organism>
<dbReference type="Proteomes" id="UP000249363">
    <property type="component" value="Unassembled WGS sequence"/>
</dbReference>
<dbReference type="RefSeq" id="XP_040731903.1">
    <property type="nucleotide sequence ID" value="XM_040875650.1"/>
</dbReference>
<dbReference type="InterPro" id="IPR020846">
    <property type="entry name" value="MFS_dom"/>
</dbReference>
<name>A0A364KV06_TALAM</name>
<evidence type="ECO:0000256" key="3">
    <source>
        <dbReference type="ARBA" id="ARBA00022989"/>
    </source>
</evidence>
<keyword evidence="4 5" id="KW-0472">Membrane</keyword>
<dbReference type="GeneID" id="63792615"/>
<protein>
    <recommendedName>
        <fullName evidence="6">Major facilitator superfamily (MFS) profile domain-containing protein</fullName>
    </recommendedName>
</protein>
<evidence type="ECO:0000256" key="2">
    <source>
        <dbReference type="ARBA" id="ARBA00022692"/>
    </source>
</evidence>
<dbReference type="PANTHER" id="PTHR23501">
    <property type="entry name" value="MAJOR FACILITATOR SUPERFAMILY"/>
    <property type="match status" value="1"/>
</dbReference>
<gene>
    <name evidence="7" type="ORF">BHQ10_003399</name>
</gene>
<dbReference type="SUPFAM" id="SSF103473">
    <property type="entry name" value="MFS general substrate transporter"/>
    <property type="match status" value="1"/>
</dbReference>
<feature type="transmembrane region" description="Helical" evidence="5">
    <location>
        <begin position="277"/>
        <end position="299"/>
    </location>
</feature>
<dbReference type="EMBL" id="MIKG01000005">
    <property type="protein sequence ID" value="RAO67387.1"/>
    <property type="molecule type" value="Genomic_DNA"/>
</dbReference>
<feature type="transmembrane region" description="Helical" evidence="5">
    <location>
        <begin position="120"/>
        <end position="140"/>
    </location>
</feature>
<feature type="transmembrane region" description="Helical" evidence="5">
    <location>
        <begin position="146"/>
        <end position="167"/>
    </location>
</feature>
<dbReference type="PROSITE" id="PS50850">
    <property type="entry name" value="MFS"/>
    <property type="match status" value="1"/>
</dbReference>
<dbReference type="PANTHER" id="PTHR23501:SF198">
    <property type="entry name" value="AZOLE RESISTANCE PROTEIN 1-RELATED"/>
    <property type="match status" value="1"/>
</dbReference>
<dbReference type="PRINTS" id="PR01036">
    <property type="entry name" value="TCRTETB"/>
</dbReference>
<evidence type="ECO:0000256" key="5">
    <source>
        <dbReference type="SAM" id="Phobius"/>
    </source>
</evidence>
<feature type="transmembrane region" description="Helical" evidence="5">
    <location>
        <begin position="252"/>
        <end position="271"/>
    </location>
</feature>
<feature type="transmembrane region" description="Helical" evidence="5">
    <location>
        <begin position="387"/>
        <end position="408"/>
    </location>
</feature>
<sequence>MDDTTNKRLSELSEVSGRYKGEVLRNFQNIPDRDRADASPADEKVVYPSALKASIIVSGLFLASFLVALDQTIISTAIPKITDQFKSVTDVGWYGSAYFLTSTGLQPTFGRIYKIFNIKWSFLAAIFVFEVGSLMCAVAPNSPTLVGGRAVAGCGVAGIFSGALVIISRTVPLRKRPMVLGLFGAVWGIASVAGPLLGGAFTDSVTWRWCFYINLPIGGLATGIIALILHIPPQADDKSNKTKLQKVMDLDLIGFALLLSAVVCLLLALQWGGNTYAWNSSHIIGLIVGAVLIACVFAFSQWRLGDKATLPPRILKIRTIWACCLFIVTFNGAFLLLMYYLPIYFQSVKGDSATKSGIDLLPILLGVVVFSILSGGLITTFGFYGPFILGSSIVFAVGCGLLTTFTTSSGSGKWIGYQVIAGAGQGAGFQIPMTAMQTVLGQADIPFGSAIIMFFQSLGGAIFISVGQSVFQNGLKSYLTTHAPDIDPAVIISAGATEVQSALEKLGKLNELPIVKEAYMSGLVNSYRAALALACLGFVAGLFVEWRKVKKDNEGGEPAIALG</sequence>
<dbReference type="GO" id="GO:0022857">
    <property type="term" value="F:transmembrane transporter activity"/>
    <property type="evidence" value="ECO:0007669"/>
    <property type="project" value="InterPro"/>
</dbReference>
<feature type="domain" description="Major facilitator superfamily (MFS) profile" evidence="6">
    <location>
        <begin position="56"/>
        <end position="549"/>
    </location>
</feature>
<dbReference type="AlphaFoldDB" id="A0A364KV06"/>